<evidence type="ECO:0000256" key="5">
    <source>
        <dbReference type="ARBA" id="ARBA00023231"/>
    </source>
</evidence>
<dbReference type="InterPro" id="IPR005975">
    <property type="entry name" value="Nase_Mo-Fe_CF"/>
</dbReference>
<dbReference type="PANTHER" id="PTHR33712:SF7">
    <property type="entry name" value="LIGHT-INDEPENDENT PROTOCHLOROPHYLLIDE REDUCTASE SUBUNIT B"/>
    <property type="match status" value="1"/>
</dbReference>
<dbReference type="CDD" id="cd01965">
    <property type="entry name" value="Nitrogenase_MoFe_beta_like"/>
    <property type="match status" value="1"/>
</dbReference>
<sequence>MSCVTTQDRAVAINPTRSCAPIGAMLANYGIHGAITINHGSQGCATYPRHQMARHFREPVEVASTSLTEKTTVYGGKNNLLSALKNIWERFNPTMIMVCSTCLSETIGDDIPGIIDEFKDNNPEITIPILSVKTPSYIGNHATGFDNFLKEIANNLPDRRKKKGETNGKINIIPGWVNPGDIRELKHIVREMALHAIWLTDYSETLDGGYYEPRPHFARGGTTIEELQSSSKSIATIALQRHIGGDAAHIYERRHNVPAHILPMPIGLENTDAFVDTLTEITDHTVPEILQVERARLLDALVDTHMFTSGLRVALFGDPDILEGLTSLVVEMGMTPAYILTASESKPWAEHMVEVTQELGVESEIIIKSDLHELHKRIKAKPVDLLIGHSKGKFIADAEKIPLVRVGFPVEDRFGYHRRSIVGYNGAISLVDEITNIVFERRATGVVSNTLLELGVEGPSTMPLLIPNGNGNGKH</sequence>
<organism evidence="7 8">
    <name type="scientific">Candidatus Viridilinea mediisalina</name>
    <dbReference type="NCBI Taxonomy" id="2024553"/>
    <lineage>
        <taxon>Bacteria</taxon>
        <taxon>Bacillati</taxon>
        <taxon>Chloroflexota</taxon>
        <taxon>Chloroflexia</taxon>
        <taxon>Chloroflexales</taxon>
        <taxon>Chloroflexineae</taxon>
        <taxon>Oscillochloridaceae</taxon>
        <taxon>Candidatus Viridilinea</taxon>
    </lineage>
</organism>
<dbReference type="OrthoDB" id="9800746at2"/>
<evidence type="ECO:0000313" key="8">
    <source>
        <dbReference type="Proteomes" id="UP000220527"/>
    </source>
</evidence>
<dbReference type="Pfam" id="PF00148">
    <property type="entry name" value="Oxidored_nitro"/>
    <property type="match status" value="1"/>
</dbReference>
<dbReference type="GO" id="GO:0065003">
    <property type="term" value="P:protein-containing complex assembly"/>
    <property type="evidence" value="ECO:0007669"/>
    <property type="project" value="InterPro"/>
</dbReference>
<keyword evidence="5" id="KW-0535">Nitrogen fixation</keyword>
<keyword evidence="8" id="KW-1185">Reference proteome</keyword>
<dbReference type="PANTHER" id="PTHR33712">
    <property type="entry name" value="LIGHT-INDEPENDENT PROTOCHLOROPHYLLIDE REDUCTASE SUBUNIT B"/>
    <property type="match status" value="1"/>
</dbReference>
<dbReference type="InterPro" id="IPR000318">
    <property type="entry name" value="Nase_comp1_CS"/>
</dbReference>
<dbReference type="AlphaFoldDB" id="A0A2A6RPA1"/>
<evidence type="ECO:0000313" key="7">
    <source>
        <dbReference type="EMBL" id="PDW04882.1"/>
    </source>
</evidence>
<feature type="domain" description="Nitrogenase/oxidoreductase component 1" evidence="6">
    <location>
        <begin position="19"/>
        <end position="438"/>
    </location>
</feature>
<evidence type="ECO:0000259" key="6">
    <source>
        <dbReference type="Pfam" id="PF00148"/>
    </source>
</evidence>
<evidence type="ECO:0000256" key="2">
    <source>
        <dbReference type="ARBA" id="ARBA00005155"/>
    </source>
</evidence>
<dbReference type="EMBL" id="NQWI01000003">
    <property type="protein sequence ID" value="PDW04882.1"/>
    <property type="molecule type" value="Genomic_DNA"/>
</dbReference>
<name>A0A2A6RPA1_9CHLR</name>
<dbReference type="GO" id="GO:0016163">
    <property type="term" value="F:nitrogenase activity"/>
    <property type="evidence" value="ECO:0007669"/>
    <property type="project" value="InterPro"/>
</dbReference>
<dbReference type="Gene3D" id="3.40.50.1980">
    <property type="entry name" value="Nitrogenase molybdenum iron protein domain"/>
    <property type="match status" value="3"/>
</dbReference>
<protein>
    <recommendedName>
        <fullName evidence="4">Nitrogenase iron-molybdenum cofactor biosynthesis protein NifN</fullName>
    </recommendedName>
</protein>
<evidence type="ECO:0000256" key="3">
    <source>
        <dbReference type="ARBA" id="ARBA00011002"/>
    </source>
</evidence>
<dbReference type="PROSITE" id="PS00090">
    <property type="entry name" value="NITROGENASE_1_2"/>
    <property type="match status" value="1"/>
</dbReference>
<evidence type="ECO:0000256" key="1">
    <source>
        <dbReference type="ARBA" id="ARBA00003171"/>
    </source>
</evidence>
<evidence type="ECO:0000256" key="4">
    <source>
        <dbReference type="ARBA" id="ARBA00013282"/>
    </source>
</evidence>
<comment type="similarity">
    <text evidence="3">Belongs to the NifD/NifK/NifE/NifN family.</text>
</comment>
<comment type="pathway">
    <text evidence="2">Cofactor biosynthesis; Fe-Mo cofactor biosynthesis.</text>
</comment>
<dbReference type="InterPro" id="IPR000510">
    <property type="entry name" value="Nase/OxRdtase_comp1"/>
</dbReference>
<comment type="function">
    <text evidence="1">This protein may play a role in the biosynthesis of the prosthetic group of nitrogenase (FeMo cofactor).</text>
</comment>
<proteinExistence type="inferred from homology"/>
<gene>
    <name evidence="7" type="primary">nifN</name>
    <name evidence="7" type="ORF">CJ255_01365</name>
</gene>
<comment type="caution">
    <text evidence="7">The sequence shown here is derived from an EMBL/GenBank/DDBJ whole genome shotgun (WGS) entry which is preliminary data.</text>
</comment>
<dbReference type="SUPFAM" id="SSF53807">
    <property type="entry name" value="Helical backbone' metal receptor"/>
    <property type="match status" value="1"/>
</dbReference>
<reference evidence="8" key="1">
    <citation type="submission" date="2017-08" db="EMBL/GenBank/DDBJ databases">
        <authorList>
            <person name="Grouzdev D.S."/>
            <person name="Gaisin V.A."/>
            <person name="Rysina M.S."/>
            <person name="Gorlenko V.M."/>
        </authorList>
    </citation>
    <scope>NUCLEOTIDE SEQUENCE [LARGE SCALE GENOMIC DNA]</scope>
    <source>
        <strain evidence="8">Kir15-3F</strain>
    </source>
</reference>
<dbReference type="RefSeq" id="WP_097642295.1">
    <property type="nucleotide sequence ID" value="NZ_NQWI01000003.1"/>
</dbReference>
<dbReference type="Gene3D" id="1.20.89.10">
    <property type="entry name" value="Nitrogenase Molybdenum-iron Protein, subunit B, domain 4"/>
    <property type="match status" value="1"/>
</dbReference>
<accession>A0A2A6RPA1</accession>
<dbReference type="InterPro" id="IPR050152">
    <property type="entry name" value="ChlB/BchB/BchZ"/>
</dbReference>
<dbReference type="UniPathway" id="UPA00782"/>
<dbReference type="NCBIfam" id="TIGR01285">
    <property type="entry name" value="nifN"/>
    <property type="match status" value="1"/>
</dbReference>
<dbReference type="Proteomes" id="UP000220527">
    <property type="component" value="Unassembled WGS sequence"/>
</dbReference>